<dbReference type="Proteomes" id="UP000289738">
    <property type="component" value="Chromosome B02"/>
</dbReference>
<keyword evidence="6" id="KW-1185">Reference proteome</keyword>
<dbReference type="Pfam" id="PF00931">
    <property type="entry name" value="NB-ARC"/>
    <property type="match status" value="2"/>
</dbReference>
<feature type="domain" description="TIR" evidence="4">
    <location>
        <begin position="510"/>
        <end position="678"/>
    </location>
</feature>
<dbReference type="GO" id="GO:0043531">
    <property type="term" value="F:ADP binding"/>
    <property type="evidence" value="ECO:0007669"/>
    <property type="project" value="InterPro"/>
</dbReference>
<sequence>MSSQNQEPQFIYDAYISFGLQLLHPFISGLYDALKSVGLHVLADRTEPKTNISDAIERCRVSIIVFRIAYAESTLYLQELVKIMECHRRKVQKVVPVFYCLDPSEVCNLSGHFGEILSRTLQGISRDENRMLSYGTALRQAASILPRFLPDIWNNREVMSHIVGHVTSLIDSTKLFIAKHPVGVDSRVQDLIQLLNNQKADGVLIIAIWGMAGIGKTTIAKALYNQIRHNFEVRRFVPDIQDGKGDYPIWLASKFKEERLLLFLKDQVKTKAQNFDSTRNIWWEGLRCLKVLLILDNMRSERELEVLPVIPECFGPGSIIIITTRTKHDRLHEIGVNHIYRVKEMDYNECVELFSWSAFNKATPERSFSGLINYAIEYSDGLPLALVGVGSAVSEKSIQEWENVLDSFKRLPFQDVWQVLKENIDSVGSEEKKIFLELAYLRHLFIGMNRNDISQILQEAGHNAAPRAIKGLEEHSLVWFDEDKLCMNRLLQDIGREMYMKQSSIEPQQRPYDVFLSFRGKETRSKFISHLYASLENAGIYVFKDENGLARGEKLSISLLKAIGESKTSIIILSPNYAFSRWCLQELEDIMICCKNKTQKVLPVFYHIDPSEVRNQTGKFGQAFDNLMKRCPDKIKGKEQSWRKALREVGCIAGFVIRKSKNESEDIKNIVEQVTHMLEMKELFVANHPVGVESRVEEVIQLLKDQHQENPLLLGIWGMGGCGKTTIAKAVYNKIFREFEGRCFLLNIREVWDQDNGILHLQQQLLSAIYNTTKIKIENTESGKSILERRLGQKRILLVLDDVDKLEQLNSLAASHKWFCPGSTIIITTRDEHLLRCLRVDKLYSMKELNDKESMELFSWHAFKEPCPKEEFASLANEVVSYCERLPLALEVIGSHLFNRKVCEWRSVLNKLKTIPNNDVQKKLKISFDGLSDDRDREIFLDVAFFFIGMDKNDVTDILNGCGHSADIGINILMERCLITVDTKGKLGMHGLLRDMGREIIRESLPMKPDERSRLWNPDEVLNVLSKDMGTKAIEGLALNLPKSLNPTQLKAEAFKEMKRLRLLQFTNVQLVGDFKYLSTDLRWLCWHECPSEYTTANFDQGNLVAIDFKYSKLDLVWKKGQMMKNLKILNLSHSQHLTQTPDFSNMPNLEKLILKYCPKLTLVSHTIEHLKQVLLINLKGCSGLRVLPRSIYKLKSLKTLILSGCSLIDKLEEDIEQMESLTTLMADKTAITQVPHALLRLKSIVYVSLCDFKGLSRNVFPSIIWSWTSPTNNFSPQVQTFLDLSNLVSLIVPNSNSQGLSSIIRELPQVQNVRLECGSQLQIIGDVVSNTFDVTNCNEMKVTSSASNISKGSSSSLIGYCSEDDIIESENSLNSILIQMGMSCSVTELLRENILQKFNARVPGDCLLPGNKNPDWLTFSCEGSFVIFDIPQVNGHKLKSVMLCIIYSSSSNIVPLEGPIIKNLCIINHTKTTPFLYDGDTLASLRDDEWQKVIANLEAGDKVQIVVSSGLGFTVKKTAVYLIYAEQQAEGIVCGDDMVADGNIIVHDGEENDLLQGVNKNFSKKNLKSHTKRKFKEYDDTNH</sequence>
<gene>
    <name evidence="5" type="ORF">Ahy_B02g061027</name>
</gene>
<dbReference type="Pfam" id="PF23282">
    <property type="entry name" value="WHD_ROQ1"/>
    <property type="match status" value="2"/>
</dbReference>
<dbReference type="Gene3D" id="3.80.10.10">
    <property type="entry name" value="Ribonuclease Inhibitor"/>
    <property type="match status" value="1"/>
</dbReference>
<keyword evidence="1" id="KW-0433">Leucine-rich repeat</keyword>
<dbReference type="Gene3D" id="3.40.50.300">
    <property type="entry name" value="P-loop containing nucleotide triphosphate hydrolases"/>
    <property type="match status" value="2"/>
</dbReference>
<dbReference type="Pfam" id="PF01582">
    <property type="entry name" value="TIR"/>
    <property type="match status" value="2"/>
</dbReference>
<dbReference type="GO" id="GO:0006952">
    <property type="term" value="P:defense response"/>
    <property type="evidence" value="ECO:0007669"/>
    <property type="project" value="InterPro"/>
</dbReference>
<dbReference type="PANTHER" id="PTHR11017">
    <property type="entry name" value="LEUCINE-RICH REPEAT-CONTAINING PROTEIN"/>
    <property type="match status" value="1"/>
</dbReference>
<feature type="domain" description="TIR" evidence="4">
    <location>
        <begin position="10"/>
        <end position="132"/>
    </location>
</feature>
<keyword evidence="2" id="KW-0677">Repeat</keyword>
<dbReference type="PANTHER" id="PTHR11017:SF271">
    <property type="entry name" value="DISEASE RESISTANCE PROTEIN (TIR-NBS-LRR CLASS) FAMILY"/>
    <property type="match status" value="1"/>
</dbReference>
<evidence type="ECO:0000259" key="4">
    <source>
        <dbReference type="PROSITE" id="PS50104"/>
    </source>
</evidence>
<dbReference type="InterPro" id="IPR002182">
    <property type="entry name" value="NB-ARC"/>
</dbReference>
<evidence type="ECO:0000313" key="5">
    <source>
        <dbReference type="EMBL" id="RYR26721.1"/>
    </source>
</evidence>
<dbReference type="Gene3D" id="1.10.8.430">
    <property type="entry name" value="Helical domain of apoptotic protease-activating factors"/>
    <property type="match status" value="2"/>
</dbReference>
<dbReference type="SMART" id="SM00382">
    <property type="entry name" value="AAA"/>
    <property type="match status" value="2"/>
</dbReference>
<dbReference type="EMBL" id="SDMP01000012">
    <property type="protein sequence ID" value="RYR26721.1"/>
    <property type="molecule type" value="Genomic_DNA"/>
</dbReference>
<dbReference type="GO" id="GO:0007165">
    <property type="term" value="P:signal transduction"/>
    <property type="evidence" value="ECO:0007669"/>
    <property type="project" value="InterPro"/>
</dbReference>
<evidence type="ECO:0000256" key="1">
    <source>
        <dbReference type="ARBA" id="ARBA00022614"/>
    </source>
</evidence>
<dbReference type="InterPro" id="IPR044974">
    <property type="entry name" value="Disease_R_plants"/>
</dbReference>
<dbReference type="InterPro" id="IPR042197">
    <property type="entry name" value="Apaf_helical"/>
</dbReference>
<dbReference type="Gene3D" id="3.40.50.10140">
    <property type="entry name" value="Toll/interleukin-1 receptor homology (TIR) domain"/>
    <property type="match status" value="2"/>
</dbReference>
<evidence type="ECO:0000256" key="2">
    <source>
        <dbReference type="ARBA" id="ARBA00022737"/>
    </source>
</evidence>
<accession>A0A445AJU7</accession>
<dbReference type="InterPro" id="IPR003593">
    <property type="entry name" value="AAA+_ATPase"/>
</dbReference>
<name>A0A445AJU7_ARAHY</name>
<dbReference type="PRINTS" id="PR00364">
    <property type="entry name" value="DISEASERSIST"/>
</dbReference>
<evidence type="ECO:0000256" key="3">
    <source>
        <dbReference type="ARBA" id="ARBA00023027"/>
    </source>
</evidence>
<organism evidence="5 6">
    <name type="scientific">Arachis hypogaea</name>
    <name type="common">Peanut</name>
    <dbReference type="NCBI Taxonomy" id="3818"/>
    <lineage>
        <taxon>Eukaryota</taxon>
        <taxon>Viridiplantae</taxon>
        <taxon>Streptophyta</taxon>
        <taxon>Embryophyta</taxon>
        <taxon>Tracheophyta</taxon>
        <taxon>Spermatophyta</taxon>
        <taxon>Magnoliopsida</taxon>
        <taxon>eudicotyledons</taxon>
        <taxon>Gunneridae</taxon>
        <taxon>Pentapetalae</taxon>
        <taxon>rosids</taxon>
        <taxon>fabids</taxon>
        <taxon>Fabales</taxon>
        <taxon>Fabaceae</taxon>
        <taxon>Papilionoideae</taxon>
        <taxon>50 kb inversion clade</taxon>
        <taxon>dalbergioids sensu lato</taxon>
        <taxon>Dalbergieae</taxon>
        <taxon>Pterocarpus clade</taxon>
        <taxon>Arachis</taxon>
    </lineage>
</organism>
<dbReference type="InterPro" id="IPR035897">
    <property type="entry name" value="Toll_tir_struct_dom_sf"/>
</dbReference>
<dbReference type="SMART" id="SM00255">
    <property type="entry name" value="TIR"/>
    <property type="match status" value="2"/>
</dbReference>
<dbReference type="SUPFAM" id="SSF52540">
    <property type="entry name" value="P-loop containing nucleoside triphosphate hydrolases"/>
    <property type="match status" value="2"/>
</dbReference>
<dbReference type="InterPro" id="IPR027417">
    <property type="entry name" value="P-loop_NTPase"/>
</dbReference>
<dbReference type="FunFam" id="3.40.50.10140:FF:000007">
    <property type="entry name" value="Disease resistance protein (TIR-NBS-LRR class)"/>
    <property type="match status" value="1"/>
</dbReference>
<dbReference type="SUPFAM" id="SSF52058">
    <property type="entry name" value="L domain-like"/>
    <property type="match status" value="1"/>
</dbReference>
<dbReference type="PROSITE" id="PS50104">
    <property type="entry name" value="TIR"/>
    <property type="match status" value="2"/>
</dbReference>
<protein>
    <recommendedName>
        <fullName evidence="4">TIR domain-containing protein</fullName>
    </recommendedName>
</protein>
<keyword evidence="3" id="KW-0520">NAD</keyword>
<dbReference type="InterPro" id="IPR000157">
    <property type="entry name" value="TIR_dom"/>
</dbReference>
<evidence type="ECO:0000313" key="6">
    <source>
        <dbReference type="Proteomes" id="UP000289738"/>
    </source>
</evidence>
<proteinExistence type="predicted"/>
<dbReference type="STRING" id="3818.A0A445AJU7"/>
<comment type="caution">
    <text evidence="5">The sequence shown here is derived from an EMBL/GenBank/DDBJ whole genome shotgun (WGS) entry which is preliminary data.</text>
</comment>
<dbReference type="InterPro" id="IPR032675">
    <property type="entry name" value="LRR_dom_sf"/>
</dbReference>
<reference evidence="5 6" key="1">
    <citation type="submission" date="2019-01" db="EMBL/GenBank/DDBJ databases">
        <title>Sequencing of cultivated peanut Arachis hypogaea provides insights into genome evolution and oil improvement.</title>
        <authorList>
            <person name="Chen X."/>
        </authorList>
    </citation>
    <scope>NUCLEOTIDE SEQUENCE [LARGE SCALE GENOMIC DNA]</scope>
    <source>
        <strain evidence="6">cv. Fuhuasheng</strain>
        <tissue evidence="5">Leaves</tissue>
    </source>
</reference>
<dbReference type="SUPFAM" id="SSF52200">
    <property type="entry name" value="Toll/Interleukin receptor TIR domain"/>
    <property type="match status" value="2"/>
</dbReference>
<dbReference type="InterPro" id="IPR058192">
    <property type="entry name" value="WHD_ROQ1-like"/>
</dbReference>